<proteinExistence type="predicted"/>
<sequence length="118" mass="14130">MSYDIHLFRTETKIRERELNDESFFDNDENLELFTAVQIEELKARLTKYKYVLQEKSKYGFHFEHPEYGQALLTDGALYFSTSFNEENIFEVGMTASEFTDTGEYQKYDPQNGEWEEY</sequence>
<organism evidence="1 2">
    <name type="scientific">Chryseobacterium paridis</name>
    <dbReference type="NCBI Taxonomy" id="2800328"/>
    <lineage>
        <taxon>Bacteria</taxon>
        <taxon>Pseudomonadati</taxon>
        <taxon>Bacteroidota</taxon>
        <taxon>Flavobacteriia</taxon>
        <taxon>Flavobacteriales</taxon>
        <taxon>Weeksellaceae</taxon>
        <taxon>Chryseobacterium group</taxon>
        <taxon>Chryseobacterium</taxon>
    </lineage>
</organism>
<evidence type="ECO:0000313" key="2">
    <source>
        <dbReference type="Proteomes" id="UP000628669"/>
    </source>
</evidence>
<accession>A0ABS1FXT4</accession>
<dbReference type="RefSeq" id="WP_200247231.1">
    <property type="nucleotide sequence ID" value="NZ_JAENHK010000010.1"/>
</dbReference>
<dbReference type="EMBL" id="JAENHK010000010">
    <property type="protein sequence ID" value="MBK1897209.1"/>
    <property type="molecule type" value="Genomic_DNA"/>
</dbReference>
<gene>
    <name evidence="1" type="ORF">JHL15_15710</name>
</gene>
<comment type="caution">
    <text evidence="1">The sequence shown here is derived from an EMBL/GenBank/DDBJ whole genome shotgun (WGS) entry which is preliminary data.</text>
</comment>
<dbReference type="Proteomes" id="UP000628669">
    <property type="component" value="Unassembled WGS sequence"/>
</dbReference>
<evidence type="ECO:0000313" key="1">
    <source>
        <dbReference type="EMBL" id="MBK1897209.1"/>
    </source>
</evidence>
<name>A0ABS1FXT4_9FLAO</name>
<reference evidence="2" key="1">
    <citation type="submission" date="2021-01" db="EMBL/GenBank/DDBJ databases">
        <title>Genome public.</title>
        <authorList>
            <person name="Liu C."/>
            <person name="Sun Q."/>
        </authorList>
    </citation>
    <scope>NUCLEOTIDE SEQUENCE [LARGE SCALE GENOMIC DNA]</scope>
    <source>
        <strain evidence="2">YIM B02567</strain>
    </source>
</reference>
<keyword evidence="2" id="KW-1185">Reference proteome</keyword>
<protein>
    <submittedName>
        <fullName evidence="1">Uncharacterized protein</fullName>
    </submittedName>
</protein>